<keyword evidence="11" id="KW-1185">Reference proteome</keyword>
<feature type="site" description="Catalytically relevant" evidence="6">
    <location>
        <position position="157"/>
    </location>
</feature>
<feature type="site" description="Catalytically relevant" evidence="6">
    <location>
        <position position="198"/>
    </location>
</feature>
<feature type="domain" description="SIS" evidence="9">
    <location>
        <begin position="46"/>
        <end position="189"/>
    </location>
</feature>
<evidence type="ECO:0000256" key="3">
    <source>
        <dbReference type="ARBA" id="ARBA00023122"/>
    </source>
</evidence>
<dbReference type="InterPro" id="IPR004800">
    <property type="entry name" value="KdsD/KpsF-type"/>
</dbReference>
<evidence type="ECO:0000313" key="11">
    <source>
        <dbReference type="Proteomes" id="UP000276254"/>
    </source>
</evidence>
<dbReference type="GO" id="GO:0019146">
    <property type="term" value="F:arabinose-5-phosphate isomerase activity"/>
    <property type="evidence" value="ECO:0007669"/>
    <property type="project" value="UniProtKB-ARBA"/>
</dbReference>
<feature type="domain" description="CBS" evidence="8">
    <location>
        <begin position="213"/>
        <end position="272"/>
    </location>
</feature>
<dbReference type="CDD" id="cd04604">
    <property type="entry name" value="CBS_pair_SIS_assoc"/>
    <property type="match status" value="1"/>
</dbReference>
<dbReference type="PROSITE" id="PS51371">
    <property type="entry name" value="CBS"/>
    <property type="match status" value="2"/>
</dbReference>
<reference evidence="10 11" key="1">
    <citation type="submission" date="2018-09" db="EMBL/GenBank/DDBJ databases">
        <title>Sphingomonas peninsula sp. nov., isolated from fildes peninsula, Antarctic soil.</title>
        <authorList>
            <person name="Yingchao G."/>
        </authorList>
    </citation>
    <scope>NUCLEOTIDE SEQUENCE [LARGE SCALE GENOMIC DNA]</scope>
    <source>
        <strain evidence="10 11">YZ-8</strain>
    </source>
</reference>
<dbReference type="SMART" id="SM00116">
    <property type="entry name" value="CBS"/>
    <property type="match status" value="2"/>
</dbReference>
<dbReference type="SUPFAM" id="SSF53697">
    <property type="entry name" value="SIS domain"/>
    <property type="match status" value="1"/>
</dbReference>
<keyword evidence="3 7" id="KW-0129">CBS domain</keyword>
<evidence type="ECO:0000256" key="2">
    <source>
        <dbReference type="ARBA" id="ARBA00022737"/>
    </source>
</evidence>
<feature type="site" description="Catalytically relevant" evidence="6">
    <location>
        <position position="64"/>
    </location>
</feature>
<name>A0A494TJ37_SPHPE</name>
<keyword evidence="2" id="KW-0677">Repeat</keyword>
<dbReference type="InterPro" id="IPR046348">
    <property type="entry name" value="SIS_dom_sf"/>
</dbReference>
<organism evidence="10 11">
    <name type="scientific">Sphingomonas paeninsulae</name>
    <dbReference type="NCBI Taxonomy" id="2319844"/>
    <lineage>
        <taxon>Bacteria</taxon>
        <taxon>Pseudomonadati</taxon>
        <taxon>Pseudomonadota</taxon>
        <taxon>Alphaproteobacteria</taxon>
        <taxon>Sphingomonadales</taxon>
        <taxon>Sphingomonadaceae</taxon>
        <taxon>Sphingomonas</taxon>
    </lineage>
</organism>
<evidence type="ECO:0000256" key="6">
    <source>
        <dbReference type="PIRSR" id="PIRSR004692-3"/>
    </source>
</evidence>
<keyword evidence="5" id="KW-0862">Zinc</keyword>
<gene>
    <name evidence="10" type="ORF">D3Y57_07300</name>
</gene>
<protein>
    <submittedName>
        <fullName evidence="10">KpsF/GutQ family sugar-phosphate isomerase</fullName>
    </submittedName>
</protein>
<dbReference type="InterPro" id="IPR050986">
    <property type="entry name" value="GutQ/KpsF_isomerases"/>
</dbReference>
<dbReference type="CDD" id="cd05014">
    <property type="entry name" value="SIS_Kpsf"/>
    <property type="match status" value="1"/>
</dbReference>
<dbReference type="InterPro" id="IPR035474">
    <property type="entry name" value="SIS_Kpsf"/>
</dbReference>
<dbReference type="AlphaFoldDB" id="A0A494TJ37"/>
<feature type="binding site" evidence="5">
    <location>
        <position position="87"/>
    </location>
    <ligand>
        <name>Zn(2+)</name>
        <dbReference type="ChEBI" id="CHEBI:29105"/>
    </ligand>
</feature>
<keyword evidence="5" id="KW-0479">Metal-binding</keyword>
<dbReference type="RefSeq" id="WP_121152441.1">
    <property type="nucleotide sequence ID" value="NZ_CP032829.1"/>
</dbReference>
<dbReference type="Gene3D" id="3.40.50.10490">
    <property type="entry name" value="Glucose-6-phosphate isomerase like protein, domain 1"/>
    <property type="match status" value="1"/>
</dbReference>
<evidence type="ECO:0000259" key="8">
    <source>
        <dbReference type="PROSITE" id="PS51371"/>
    </source>
</evidence>
<dbReference type="Proteomes" id="UP000276254">
    <property type="component" value="Chromosome"/>
</dbReference>
<dbReference type="Pfam" id="PF00571">
    <property type="entry name" value="CBS"/>
    <property type="match status" value="2"/>
</dbReference>
<dbReference type="PANTHER" id="PTHR42745">
    <property type="match status" value="1"/>
</dbReference>
<dbReference type="InterPro" id="IPR001347">
    <property type="entry name" value="SIS_dom"/>
</dbReference>
<dbReference type="GO" id="GO:0046872">
    <property type="term" value="F:metal ion binding"/>
    <property type="evidence" value="ECO:0007669"/>
    <property type="project" value="UniProtKB-KW"/>
</dbReference>
<dbReference type="InterPro" id="IPR000644">
    <property type="entry name" value="CBS_dom"/>
</dbReference>
<accession>A0A494TJ37</accession>
<dbReference type="PANTHER" id="PTHR42745:SF1">
    <property type="entry name" value="ARABINOSE 5-PHOSPHATE ISOMERASE KDSD"/>
    <property type="match status" value="1"/>
</dbReference>
<dbReference type="GO" id="GO:1901135">
    <property type="term" value="P:carbohydrate derivative metabolic process"/>
    <property type="evidence" value="ECO:0007669"/>
    <property type="project" value="InterPro"/>
</dbReference>
<dbReference type="Gene3D" id="3.10.580.10">
    <property type="entry name" value="CBS-domain"/>
    <property type="match status" value="1"/>
</dbReference>
<dbReference type="InterPro" id="IPR046342">
    <property type="entry name" value="CBS_dom_sf"/>
</dbReference>
<dbReference type="GO" id="GO:0005975">
    <property type="term" value="P:carbohydrate metabolic process"/>
    <property type="evidence" value="ECO:0007669"/>
    <property type="project" value="InterPro"/>
</dbReference>
<proteinExistence type="inferred from homology"/>
<keyword evidence="10" id="KW-0413">Isomerase</keyword>
<feature type="site" description="Catalytically relevant" evidence="6">
    <location>
        <position position="116"/>
    </location>
</feature>
<evidence type="ECO:0000313" key="10">
    <source>
        <dbReference type="EMBL" id="AYJ85816.1"/>
    </source>
</evidence>
<dbReference type="EMBL" id="CP032829">
    <property type="protein sequence ID" value="AYJ85816.1"/>
    <property type="molecule type" value="Genomic_DNA"/>
</dbReference>
<dbReference type="PROSITE" id="PS51464">
    <property type="entry name" value="SIS"/>
    <property type="match status" value="1"/>
</dbReference>
<dbReference type="Pfam" id="PF01380">
    <property type="entry name" value="SIS"/>
    <property type="match status" value="1"/>
</dbReference>
<feature type="domain" description="CBS" evidence="8">
    <location>
        <begin position="278"/>
        <end position="330"/>
    </location>
</feature>
<evidence type="ECO:0000256" key="7">
    <source>
        <dbReference type="PROSITE-ProRule" id="PRU00703"/>
    </source>
</evidence>
<dbReference type="FunFam" id="3.40.50.10490:FF:000011">
    <property type="entry name" value="Arabinose 5-phosphate isomerase"/>
    <property type="match status" value="1"/>
</dbReference>
<evidence type="ECO:0000256" key="1">
    <source>
        <dbReference type="ARBA" id="ARBA00008165"/>
    </source>
</evidence>
<dbReference type="KEGG" id="spha:D3Y57_07300"/>
<evidence type="ECO:0000256" key="5">
    <source>
        <dbReference type="PIRSR" id="PIRSR004692-2"/>
    </source>
</evidence>
<evidence type="ECO:0000259" key="9">
    <source>
        <dbReference type="PROSITE" id="PS51464"/>
    </source>
</evidence>
<dbReference type="NCBIfam" id="TIGR00393">
    <property type="entry name" value="kpsF"/>
    <property type="match status" value="1"/>
</dbReference>
<evidence type="ECO:0000256" key="4">
    <source>
        <dbReference type="PIRNR" id="PIRNR004692"/>
    </source>
</evidence>
<dbReference type="GO" id="GO:0097367">
    <property type="term" value="F:carbohydrate derivative binding"/>
    <property type="evidence" value="ECO:0007669"/>
    <property type="project" value="InterPro"/>
</dbReference>
<comment type="similarity">
    <text evidence="1 4">Belongs to the SIS family. GutQ/KpsF subfamily.</text>
</comment>
<dbReference type="OrthoDB" id="9762536at2"/>
<sequence>MQRNVAFAQVTGDDQRNRSVGVSVVRQEANALALLADSLDMNFDLAVRAILATSGRVVVSGMGKAGHVGRKIAATLSSTGSPAIFIHPAEASHGDLGMVQRSDTLLAFSNSGATTELLPIVRHMRAISATVVAVTGRQPSPLARYADVTVLLPEVDEACPEGIAPTTSSTMMLALGDALAIAAMQARGFTRADLMQLHPGGSIGWRSQPVERLIRYNLPLPLVTSDTSLHDVILKITEGGKGIAGIIDEKGLLIGVITDGDLRRVFEANLASTAGQVMSRQPRTVSANATIGDAAALMADAKITVIFVTDPQVEDRPIGLVHVHDLAMIG</sequence>
<dbReference type="PIRSF" id="PIRSF004692">
    <property type="entry name" value="KdsD_KpsF"/>
    <property type="match status" value="1"/>
</dbReference>